<feature type="domain" description="Rnh202 triple barrel" evidence="8">
    <location>
        <begin position="38"/>
        <end position="126"/>
    </location>
</feature>
<feature type="region of interest" description="Disordered" evidence="6">
    <location>
        <begin position="1"/>
        <end position="30"/>
    </location>
</feature>
<evidence type="ECO:0000256" key="5">
    <source>
        <dbReference type="ARBA" id="ARBA00033464"/>
    </source>
</evidence>
<evidence type="ECO:0000256" key="4">
    <source>
        <dbReference type="ARBA" id="ARBA00024778"/>
    </source>
</evidence>
<dbReference type="EMBL" id="MU002031">
    <property type="protein sequence ID" value="KAF2791215.1"/>
    <property type="molecule type" value="Genomic_DNA"/>
</dbReference>
<feature type="compositionally biased region" description="Basic and acidic residues" evidence="6">
    <location>
        <begin position="386"/>
        <end position="417"/>
    </location>
</feature>
<feature type="compositionally biased region" description="Polar residues" evidence="6">
    <location>
        <begin position="263"/>
        <end position="272"/>
    </location>
</feature>
<proteinExistence type="predicted"/>
<organism evidence="9 10">
    <name type="scientific">Melanomma pulvis-pyrius CBS 109.77</name>
    <dbReference type="NCBI Taxonomy" id="1314802"/>
    <lineage>
        <taxon>Eukaryota</taxon>
        <taxon>Fungi</taxon>
        <taxon>Dikarya</taxon>
        <taxon>Ascomycota</taxon>
        <taxon>Pezizomycotina</taxon>
        <taxon>Dothideomycetes</taxon>
        <taxon>Pleosporomycetidae</taxon>
        <taxon>Pleosporales</taxon>
        <taxon>Melanommataceae</taxon>
        <taxon>Melanomma</taxon>
    </lineage>
</organism>
<dbReference type="GO" id="GO:0006401">
    <property type="term" value="P:RNA catabolic process"/>
    <property type="evidence" value="ECO:0007669"/>
    <property type="project" value="TreeGrafter"/>
</dbReference>
<comment type="subcellular location">
    <subcellularLocation>
        <location evidence="1">Nucleus</location>
    </subcellularLocation>
</comment>
<evidence type="ECO:0000256" key="6">
    <source>
        <dbReference type="SAM" id="MobiDB-lite"/>
    </source>
</evidence>
<evidence type="ECO:0000313" key="10">
    <source>
        <dbReference type="Proteomes" id="UP000799757"/>
    </source>
</evidence>
<dbReference type="Gene3D" id="1.10.20.120">
    <property type="match status" value="1"/>
</dbReference>
<feature type="domain" description="Ribonuclease H2 subunit B wHTH" evidence="7">
    <location>
        <begin position="129"/>
        <end position="331"/>
    </location>
</feature>
<evidence type="ECO:0000256" key="2">
    <source>
        <dbReference type="ARBA" id="ARBA00019062"/>
    </source>
</evidence>
<feature type="compositionally biased region" description="Low complexity" evidence="6">
    <location>
        <begin position="273"/>
        <end position="291"/>
    </location>
</feature>
<feature type="region of interest" description="Disordered" evidence="6">
    <location>
        <begin position="261"/>
        <end position="304"/>
    </location>
</feature>
<dbReference type="GO" id="GO:0005654">
    <property type="term" value="C:nucleoplasm"/>
    <property type="evidence" value="ECO:0007669"/>
    <property type="project" value="TreeGrafter"/>
</dbReference>
<evidence type="ECO:0000259" key="8">
    <source>
        <dbReference type="Pfam" id="PF17745"/>
    </source>
</evidence>
<evidence type="ECO:0000313" key="9">
    <source>
        <dbReference type="EMBL" id="KAF2791215.1"/>
    </source>
</evidence>
<dbReference type="Pfam" id="PF09468">
    <property type="entry name" value="RNase_H2-Ydr279"/>
    <property type="match status" value="1"/>
</dbReference>
<gene>
    <name evidence="9" type="ORF">K505DRAFT_327033</name>
</gene>
<dbReference type="PANTHER" id="PTHR13383:SF11">
    <property type="entry name" value="RIBONUCLEASE H2 SUBUNIT B"/>
    <property type="match status" value="1"/>
</dbReference>
<dbReference type="PANTHER" id="PTHR13383">
    <property type="entry name" value="RIBONUCLEASE H2 SUBUNIT B"/>
    <property type="match status" value="1"/>
</dbReference>
<keyword evidence="3" id="KW-0539">Nucleus</keyword>
<name>A0A6A6X515_9PLEO</name>
<keyword evidence="10" id="KW-1185">Reference proteome</keyword>
<evidence type="ECO:0000256" key="3">
    <source>
        <dbReference type="ARBA" id="ARBA00023242"/>
    </source>
</evidence>
<dbReference type="CDD" id="cd09270">
    <property type="entry name" value="RNase_H2-B"/>
    <property type="match status" value="1"/>
</dbReference>
<dbReference type="InterPro" id="IPR019024">
    <property type="entry name" value="RNase_H2_suB_wHTH"/>
</dbReference>
<reference evidence="9" key="1">
    <citation type="journal article" date="2020" name="Stud. Mycol.">
        <title>101 Dothideomycetes genomes: a test case for predicting lifestyles and emergence of pathogens.</title>
        <authorList>
            <person name="Haridas S."/>
            <person name="Albert R."/>
            <person name="Binder M."/>
            <person name="Bloem J."/>
            <person name="Labutti K."/>
            <person name="Salamov A."/>
            <person name="Andreopoulos B."/>
            <person name="Baker S."/>
            <person name="Barry K."/>
            <person name="Bills G."/>
            <person name="Bluhm B."/>
            <person name="Cannon C."/>
            <person name="Castanera R."/>
            <person name="Culley D."/>
            <person name="Daum C."/>
            <person name="Ezra D."/>
            <person name="Gonzalez J."/>
            <person name="Henrissat B."/>
            <person name="Kuo A."/>
            <person name="Liang C."/>
            <person name="Lipzen A."/>
            <person name="Lutzoni F."/>
            <person name="Magnuson J."/>
            <person name="Mondo S."/>
            <person name="Nolan M."/>
            <person name="Ohm R."/>
            <person name="Pangilinan J."/>
            <person name="Park H.-J."/>
            <person name="Ramirez L."/>
            <person name="Alfaro M."/>
            <person name="Sun H."/>
            <person name="Tritt A."/>
            <person name="Yoshinaga Y."/>
            <person name="Zwiers L.-H."/>
            <person name="Turgeon B."/>
            <person name="Goodwin S."/>
            <person name="Spatafora J."/>
            <person name="Crous P."/>
            <person name="Grigoriev I."/>
        </authorList>
    </citation>
    <scope>NUCLEOTIDE SEQUENCE</scope>
    <source>
        <strain evidence="9">CBS 109.77</strain>
    </source>
</reference>
<dbReference type="Proteomes" id="UP000799757">
    <property type="component" value="Unassembled WGS sequence"/>
</dbReference>
<dbReference type="Pfam" id="PF17745">
    <property type="entry name" value="Ydr279_N"/>
    <property type="match status" value="1"/>
</dbReference>
<sequence length="437" mass="48220">MARTRSKPAPKAPPPAESTPSTIKALPPSVSNAPKLFVLPKDTSEDTRIVTLDNPATGTPSRYLFCVEKGFYEFTRIVAPRKACKSWLITSEGADVEEKEREKEGLQLGSGYVSKSPDLFIATPVDILFLILPALAPKTAKETKQHFLCLDDHLDTLTSLSPHWKGLLKQFPKLKQRVETRMQAICDTVDAGDETMYRISQEKLLGTLVKKAERMSAGTFPASLEEKFIKSALEVPIMNIKREDSGISEISTTTSIVLEDAATPSTTTESQLSVTTSQDSQTTATTVSSDSEAPSKPALATPPEIPHLLRLRTSFTYLTTTYLPPTLRTHLTALLSVSTSTSIPNFAPLTTHLAALAVLKAEALSLRSISDNISHKRNFEEDEERIAEREEKKRKKDEDEKKKKNESRAVKQLKKVDTSGMKKMSSFFTKAAPKKKA</sequence>
<evidence type="ECO:0000259" key="7">
    <source>
        <dbReference type="Pfam" id="PF09468"/>
    </source>
</evidence>
<dbReference type="GO" id="GO:0032299">
    <property type="term" value="C:ribonuclease H2 complex"/>
    <property type="evidence" value="ECO:0007669"/>
    <property type="project" value="InterPro"/>
</dbReference>
<protein>
    <recommendedName>
        <fullName evidence="2">Ribonuclease H2 subunit B</fullName>
    </recommendedName>
    <alternativeName>
        <fullName evidence="5">Ribonuclease HI subunit B</fullName>
    </alternativeName>
</protein>
<feature type="region of interest" description="Disordered" evidence="6">
    <location>
        <begin position="378"/>
        <end position="419"/>
    </location>
</feature>
<evidence type="ECO:0000256" key="1">
    <source>
        <dbReference type="ARBA" id="ARBA00004123"/>
    </source>
</evidence>
<dbReference type="OrthoDB" id="29098at2759"/>
<accession>A0A6A6X515</accession>
<dbReference type="InterPro" id="IPR041195">
    <property type="entry name" value="Rnh202_N"/>
</dbReference>
<comment type="function">
    <text evidence="4">Non catalytic subunit of RNase H2, an endonuclease that specifically degrades the RNA of RNA:DNA hybrids. Participates in DNA replication, possibly by mediating the removal of lagging-strand Okazaki fragment RNA primers during DNA replication. Mediates the excision of single ribonucleotides from DNA:RNA duplexes.</text>
</comment>
<dbReference type="AlphaFoldDB" id="A0A6A6X515"/>
<dbReference type="InterPro" id="IPR040456">
    <property type="entry name" value="RNase_H2_suB"/>
</dbReference>